<proteinExistence type="predicted"/>
<dbReference type="RefSeq" id="WP_085324004.1">
    <property type="nucleotide sequence ID" value="NZ_NCXP01000004.1"/>
</dbReference>
<dbReference type="EMBL" id="NCXP01000004">
    <property type="protein sequence ID" value="OSC41968.1"/>
    <property type="molecule type" value="Genomic_DNA"/>
</dbReference>
<dbReference type="AlphaFoldDB" id="A0A1X2LXM2"/>
<name>A0A1X2LXM2_9MYCO</name>
<evidence type="ECO:0000313" key="2">
    <source>
        <dbReference type="Proteomes" id="UP000193247"/>
    </source>
</evidence>
<accession>A0A1X2LXM2</accession>
<comment type="caution">
    <text evidence="1">The sequence shown here is derived from an EMBL/GenBank/DDBJ whole genome shotgun (WGS) entry which is preliminary data.</text>
</comment>
<evidence type="ECO:0000313" key="1">
    <source>
        <dbReference type="EMBL" id="OSC41968.1"/>
    </source>
</evidence>
<organism evidence="1 2">
    <name type="scientific">Mycobacterium decipiens</name>
    <dbReference type="NCBI Taxonomy" id="1430326"/>
    <lineage>
        <taxon>Bacteria</taxon>
        <taxon>Bacillati</taxon>
        <taxon>Actinomycetota</taxon>
        <taxon>Actinomycetes</taxon>
        <taxon>Mycobacteriales</taxon>
        <taxon>Mycobacteriaceae</taxon>
        <taxon>Mycobacterium</taxon>
    </lineage>
</organism>
<dbReference type="OrthoDB" id="583504at2"/>
<dbReference type="STRING" id="1430326.B8W66_05350"/>
<keyword evidence="2" id="KW-1185">Reference proteome</keyword>
<dbReference type="Proteomes" id="UP000193247">
    <property type="component" value="Unassembled WGS sequence"/>
</dbReference>
<protein>
    <submittedName>
        <fullName evidence="1">Uncharacterized protein</fullName>
    </submittedName>
</protein>
<gene>
    <name evidence="1" type="ORF">B8W66_05350</name>
</gene>
<sequence length="211" mass="23627">MGLSLYTHYLAETLETDPELAEWFRRDLGLVNQMLVAKELPAHHEPSTYGTTKRRHVSDFPYSFLHYLRRAFALLHEDEPLTPLADGERPSEDPAVDNASAMMDSHLLCHSDAEGFYVPVDFDDILFDTEERGLPGGILGSSQGLMRELIKTAPALGIALDGGVLSDTEAARLYAEGEDESTPFWREKLVWLALYENARVSIDDKTLLVFA</sequence>
<reference evidence="1 2" key="1">
    <citation type="submission" date="2017-04" db="EMBL/GenBank/DDBJ databases">
        <title>The new phylogeny of genus Mycobacterium.</title>
        <authorList>
            <person name="Tortoli E."/>
            <person name="Trovato A."/>
            <person name="Cirillo D.M."/>
        </authorList>
    </citation>
    <scope>NUCLEOTIDE SEQUENCE [LARGE SCALE GENOMIC DNA]</scope>
    <source>
        <strain evidence="1 2">TBL 1200985</strain>
    </source>
</reference>